<feature type="transmembrane region" description="Helical" evidence="1">
    <location>
        <begin position="142"/>
        <end position="159"/>
    </location>
</feature>
<dbReference type="RefSeq" id="WP_245376071.1">
    <property type="nucleotide sequence ID" value="NZ_JAGGLB010000035.1"/>
</dbReference>
<accession>A0ABS4J8G3</accession>
<sequence length="386" mass="40598">MNMQNVMTGILSALMACTGGAVLIVSTAEMAGFTSSELISWLFAVYFLGGLLNLTLSIVYKIPFGGAHSITAAAFLSMSGIQFSVQELAGASIMAGIFIAVFGISGLSGKLLALLPKPLMDAMLAGLIFTHIVKIVPALKDIPFVGGLAVIGFFLLPKLNRKLPPVLGVLSFGLIGLFLGYDFPAWESYSFAWPTLIQPVFTVNSFFSLALPLALLVLSNDVFVALAALRKNGYDPSVVKTITVTGIATSIAGWLGGHAVNIGGMMSMLCSSSEAGPKEKRYLAGVVSGVLVSLFGLFSWKVLSFIHILPLSFIVIITGFSLLGVFISSLHSAFSVSSYRYATAFTFAIAVANVSFLGISAPIWCLLVGLAAAKLLGEGERTLKEG</sequence>
<dbReference type="Proteomes" id="UP001519287">
    <property type="component" value="Unassembled WGS sequence"/>
</dbReference>
<feature type="transmembrane region" description="Helical" evidence="1">
    <location>
        <begin position="347"/>
        <end position="373"/>
    </location>
</feature>
<dbReference type="InterPro" id="IPR004711">
    <property type="entry name" value="Benzoate_Transporter"/>
</dbReference>
<reference evidence="2 3" key="1">
    <citation type="submission" date="2021-03" db="EMBL/GenBank/DDBJ databases">
        <title>Genomic Encyclopedia of Type Strains, Phase IV (KMG-IV): sequencing the most valuable type-strain genomes for metagenomic binning, comparative biology and taxonomic classification.</title>
        <authorList>
            <person name="Goeker M."/>
        </authorList>
    </citation>
    <scope>NUCLEOTIDE SEQUENCE [LARGE SCALE GENOMIC DNA]</scope>
    <source>
        <strain evidence="2 3">DSM 26048</strain>
    </source>
</reference>
<keyword evidence="1" id="KW-1133">Transmembrane helix</keyword>
<feature type="transmembrane region" description="Helical" evidence="1">
    <location>
        <begin position="91"/>
        <end position="112"/>
    </location>
</feature>
<feature type="transmembrane region" description="Helical" evidence="1">
    <location>
        <begin position="307"/>
        <end position="327"/>
    </location>
</feature>
<protein>
    <submittedName>
        <fullName evidence="2">Benzoate membrane transport protein</fullName>
    </submittedName>
</protein>
<evidence type="ECO:0000313" key="2">
    <source>
        <dbReference type="EMBL" id="MBP1995551.1"/>
    </source>
</evidence>
<dbReference type="PANTHER" id="PTHR30199">
    <property type="entry name" value="MFS FAMILY TRANSPORTER, PREDICTED SUBSTRATE BENZOATE"/>
    <property type="match status" value="1"/>
</dbReference>
<evidence type="ECO:0000313" key="3">
    <source>
        <dbReference type="Proteomes" id="UP001519287"/>
    </source>
</evidence>
<keyword evidence="1" id="KW-0812">Transmembrane</keyword>
<dbReference type="Pfam" id="PF03594">
    <property type="entry name" value="BenE"/>
    <property type="match status" value="1"/>
</dbReference>
<comment type="caution">
    <text evidence="2">The sequence shown here is derived from an EMBL/GenBank/DDBJ whole genome shotgun (WGS) entry which is preliminary data.</text>
</comment>
<feature type="transmembrane region" description="Helical" evidence="1">
    <location>
        <begin position="282"/>
        <end position="300"/>
    </location>
</feature>
<dbReference type="EMBL" id="JAGGLB010000035">
    <property type="protein sequence ID" value="MBP1995551.1"/>
    <property type="molecule type" value="Genomic_DNA"/>
</dbReference>
<feature type="transmembrane region" description="Helical" evidence="1">
    <location>
        <begin position="40"/>
        <end position="60"/>
    </location>
</feature>
<keyword evidence="3" id="KW-1185">Reference proteome</keyword>
<evidence type="ECO:0000256" key="1">
    <source>
        <dbReference type="SAM" id="Phobius"/>
    </source>
</evidence>
<feature type="transmembrane region" description="Helical" evidence="1">
    <location>
        <begin position="166"/>
        <end position="186"/>
    </location>
</feature>
<feature type="transmembrane region" description="Helical" evidence="1">
    <location>
        <begin position="206"/>
        <end position="229"/>
    </location>
</feature>
<proteinExistence type="predicted"/>
<organism evidence="2 3">
    <name type="scientific">Paenibacillus eucommiae</name>
    <dbReference type="NCBI Taxonomy" id="1355755"/>
    <lineage>
        <taxon>Bacteria</taxon>
        <taxon>Bacillati</taxon>
        <taxon>Bacillota</taxon>
        <taxon>Bacilli</taxon>
        <taxon>Bacillales</taxon>
        <taxon>Paenibacillaceae</taxon>
        <taxon>Paenibacillus</taxon>
    </lineage>
</organism>
<dbReference type="PANTHER" id="PTHR30199:SF0">
    <property type="entry name" value="INNER MEMBRANE PROTEIN YDCO"/>
    <property type="match status" value="1"/>
</dbReference>
<keyword evidence="1" id="KW-0472">Membrane</keyword>
<feature type="transmembrane region" description="Helical" evidence="1">
    <location>
        <begin position="67"/>
        <end position="85"/>
    </location>
</feature>
<feature type="transmembrane region" description="Helical" evidence="1">
    <location>
        <begin position="241"/>
        <end position="262"/>
    </location>
</feature>
<name>A0ABS4J8G3_9BACL</name>
<gene>
    <name evidence="2" type="ORF">J2Z66_007193</name>
</gene>